<gene>
    <name evidence="16 18" type="primary">murB</name>
    <name evidence="18" type="ORF">JFN88_00415</name>
</gene>
<evidence type="ECO:0000256" key="13">
    <source>
        <dbReference type="ARBA" id="ARBA00023306"/>
    </source>
</evidence>
<comment type="function">
    <text evidence="2 16">Cell wall formation.</text>
</comment>
<dbReference type="AlphaFoldDB" id="A0A934IUX4"/>
<dbReference type="Pfam" id="PF01565">
    <property type="entry name" value="FAD_binding_4"/>
    <property type="match status" value="1"/>
</dbReference>
<evidence type="ECO:0000256" key="12">
    <source>
        <dbReference type="ARBA" id="ARBA00023002"/>
    </source>
</evidence>
<dbReference type="GO" id="GO:0008360">
    <property type="term" value="P:regulation of cell shape"/>
    <property type="evidence" value="ECO:0007669"/>
    <property type="project" value="UniProtKB-KW"/>
</dbReference>
<keyword evidence="7 16" id="KW-0285">Flavoprotein</keyword>
<evidence type="ECO:0000256" key="5">
    <source>
        <dbReference type="ARBA" id="ARBA00022490"/>
    </source>
</evidence>
<protein>
    <recommendedName>
        <fullName evidence="16">UDP-N-acetylenolpyruvoylglucosamine reductase</fullName>
        <ecNumber evidence="16">1.3.1.98</ecNumber>
    </recommendedName>
    <alternativeName>
        <fullName evidence="16">UDP-N-acetylmuramate dehydrogenase</fullName>
    </alternativeName>
</protein>
<evidence type="ECO:0000256" key="2">
    <source>
        <dbReference type="ARBA" id="ARBA00003921"/>
    </source>
</evidence>
<dbReference type="RefSeq" id="WP_199017320.1">
    <property type="nucleotide sequence ID" value="NZ_JAELUP010000001.1"/>
</dbReference>
<keyword evidence="5 16" id="KW-0963">Cytoplasm</keyword>
<dbReference type="GO" id="GO:0071949">
    <property type="term" value="F:FAD binding"/>
    <property type="evidence" value="ECO:0007669"/>
    <property type="project" value="InterPro"/>
</dbReference>
<keyword evidence="19" id="KW-1185">Reference proteome</keyword>
<dbReference type="GO" id="GO:0008762">
    <property type="term" value="F:UDP-N-acetylmuramate dehydrogenase activity"/>
    <property type="evidence" value="ECO:0007669"/>
    <property type="project" value="UniProtKB-UniRule"/>
</dbReference>
<keyword evidence="11 16" id="KW-0573">Peptidoglycan synthesis</keyword>
<name>A0A934IUX4_9BACL</name>
<evidence type="ECO:0000256" key="15">
    <source>
        <dbReference type="ARBA" id="ARBA00048914"/>
    </source>
</evidence>
<dbReference type="Proteomes" id="UP000640274">
    <property type="component" value="Unassembled WGS sequence"/>
</dbReference>
<keyword evidence="10 16" id="KW-0133">Cell shape</keyword>
<evidence type="ECO:0000256" key="3">
    <source>
        <dbReference type="ARBA" id="ARBA00004496"/>
    </source>
</evidence>
<organism evidence="18 19">
    <name type="scientific">Paenibacillus roseus</name>
    <dbReference type="NCBI Taxonomy" id="2798579"/>
    <lineage>
        <taxon>Bacteria</taxon>
        <taxon>Bacillati</taxon>
        <taxon>Bacillota</taxon>
        <taxon>Bacilli</taxon>
        <taxon>Bacillales</taxon>
        <taxon>Paenibacillaceae</taxon>
        <taxon>Paenibacillus</taxon>
    </lineage>
</organism>
<evidence type="ECO:0000256" key="9">
    <source>
        <dbReference type="ARBA" id="ARBA00022857"/>
    </source>
</evidence>
<feature type="active site" evidence="16">
    <location>
        <position position="289"/>
    </location>
</feature>
<evidence type="ECO:0000256" key="1">
    <source>
        <dbReference type="ARBA" id="ARBA00001974"/>
    </source>
</evidence>
<dbReference type="InterPro" id="IPR011601">
    <property type="entry name" value="MurB_C"/>
</dbReference>
<dbReference type="NCBIfam" id="NF010480">
    <property type="entry name" value="PRK13905.1"/>
    <property type="match status" value="1"/>
</dbReference>
<keyword evidence="12 16" id="KW-0560">Oxidoreductase</keyword>
<comment type="cofactor">
    <cofactor evidence="1 16">
        <name>FAD</name>
        <dbReference type="ChEBI" id="CHEBI:57692"/>
    </cofactor>
</comment>
<evidence type="ECO:0000256" key="4">
    <source>
        <dbReference type="ARBA" id="ARBA00004752"/>
    </source>
</evidence>
<keyword evidence="6 16" id="KW-0132">Cell division</keyword>
<keyword evidence="8 16" id="KW-0274">FAD</keyword>
<keyword evidence="13 16" id="KW-0131">Cell cycle</keyword>
<dbReference type="InterPro" id="IPR006094">
    <property type="entry name" value="Oxid_FAD_bind_N"/>
</dbReference>
<keyword evidence="14 16" id="KW-0961">Cell wall biogenesis/degradation</keyword>
<comment type="similarity">
    <text evidence="16">Belongs to the MurB family.</text>
</comment>
<dbReference type="SUPFAM" id="SSF56194">
    <property type="entry name" value="Uridine diphospho-N-Acetylenolpyruvylglucosamine reductase, MurB, C-terminal domain"/>
    <property type="match status" value="1"/>
</dbReference>
<dbReference type="HAMAP" id="MF_00037">
    <property type="entry name" value="MurB"/>
    <property type="match status" value="1"/>
</dbReference>
<comment type="caution">
    <text evidence="18">The sequence shown here is derived from an EMBL/GenBank/DDBJ whole genome shotgun (WGS) entry which is preliminary data.</text>
</comment>
<dbReference type="InterPro" id="IPR016166">
    <property type="entry name" value="FAD-bd_PCMH"/>
</dbReference>
<dbReference type="Pfam" id="PF02873">
    <property type="entry name" value="MurB_C"/>
    <property type="match status" value="1"/>
</dbReference>
<dbReference type="PROSITE" id="PS51387">
    <property type="entry name" value="FAD_PCMH"/>
    <property type="match status" value="1"/>
</dbReference>
<proteinExistence type="inferred from homology"/>
<dbReference type="InterPro" id="IPR016167">
    <property type="entry name" value="FAD-bd_PCMH_sub1"/>
</dbReference>
<dbReference type="Gene3D" id="3.30.43.10">
    <property type="entry name" value="Uridine Diphospho-n-acetylenolpyruvylglucosamine Reductase, domain 2"/>
    <property type="match status" value="1"/>
</dbReference>
<dbReference type="EC" id="1.3.1.98" evidence="16"/>
<dbReference type="GO" id="GO:0051301">
    <property type="term" value="P:cell division"/>
    <property type="evidence" value="ECO:0007669"/>
    <property type="project" value="UniProtKB-KW"/>
</dbReference>
<dbReference type="Gene3D" id="3.90.78.10">
    <property type="entry name" value="UDP-N-acetylenolpyruvoylglucosamine reductase, C-terminal domain"/>
    <property type="match status" value="1"/>
</dbReference>
<dbReference type="InterPro" id="IPR003170">
    <property type="entry name" value="MurB"/>
</dbReference>
<evidence type="ECO:0000256" key="7">
    <source>
        <dbReference type="ARBA" id="ARBA00022630"/>
    </source>
</evidence>
<evidence type="ECO:0000313" key="19">
    <source>
        <dbReference type="Proteomes" id="UP000640274"/>
    </source>
</evidence>
<feature type="active site" evidence="16">
    <location>
        <position position="167"/>
    </location>
</feature>
<dbReference type="GO" id="GO:0071555">
    <property type="term" value="P:cell wall organization"/>
    <property type="evidence" value="ECO:0007669"/>
    <property type="project" value="UniProtKB-KW"/>
</dbReference>
<keyword evidence="9 16" id="KW-0521">NADP</keyword>
<feature type="active site" description="Proton donor" evidence="16">
    <location>
        <position position="218"/>
    </location>
</feature>
<dbReference type="GO" id="GO:0005829">
    <property type="term" value="C:cytosol"/>
    <property type="evidence" value="ECO:0007669"/>
    <property type="project" value="TreeGrafter"/>
</dbReference>
<evidence type="ECO:0000256" key="10">
    <source>
        <dbReference type="ARBA" id="ARBA00022960"/>
    </source>
</evidence>
<dbReference type="Gene3D" id="3.30.465.10">
    <property type="match status" value="1"/>
</dbReference>
<dbReference type="PANTHER" id="PTHR21071:SF4">
    <property type="entry name" value="UDP-N-ACETYLENOLPYRUVOYLGLUCOSAMINE REDUCTASE"/>
    <property type="match status" value="1"/>
</dbReference>
<comment type="catalytic activity">
    <reaction evidence="15 16">
        <text>UDP-N-acetyl-alpha-D-muramate + NADP(+) = UDP-N-acetyl-3-O-(1-carboxyvinyl)-alpha-D-glucosamine + NADPH + H(+)</text>
        <dbReference type="Rhea" id="RHEA:12248"/>
        <dbReference type="ChEBI" id="CHEBI:15378"/>
        <dbReference type="ChEBI" id="CHEBI:57783"/>
        <dbReference type="ChEBI" id="CHEBI:58349"/>
        <dbReference type="ChEBI" id="CHEBI:68483"/>
        <dbReference type="ChEBI" id="CHEBI:70757"/>
        <dbReference type="EC" id="1.3.1.98"/>
    </reaction>
</comment>
<comment type="pathway">
    <text evidence="4 16">Cell wall biogenesis; peptidoglycan biosynthesis.</text>
</comment>
<dbReference type="EMBL" id="JAELUP010000001">
    <property type="protein sequence ID" value="MBJ6359792.1"/>
    <property type="molecule type" value="Genomic_DNA"/>
</dbReference>
<dbReference type="InterPro" id="IPR016169">
    <property type="entry name" value="FAD-bd_PCMH_sub2"/>
</dbReference>
<dbReference type="InterPro" id="IPR036318">
    <property type="entry name" value="FAD-bd_PCMH-like_sf"/>
</dbReference>
<reference evidence="18" key="1">
    <citation type="submission" date="2020-12" db="EMBL/GenBank/DDBJ databases">
        <authorList>
            <person name="Huq M.A."/>
        </authorList>
    </citation>
    <scope>NUCLEOTIDE SEQUENCE</scope>
    <source>
        <strain evidence="18">MAHUQ-46</strain>
    </source>
</reference>
<sequence length="293" mass="31672">MFNDLSCIVEERFPLKQITTMGVGGPCRYYIAPDRVEQLEQIYSRCRHEGLPVLVIGNGSNVLVDDAGFDGVVIHVGKKMKNFTVSDGVVQADSGVLLPKLALTMAKEGGSGFEFMAGIPGTVGGAVIMNAGCIGKETSSVLKSVTYLDEEGRLQYQEAKDLGLAFRSSSLLGRSVVILRAEFHVVYNDDQPQVMERTKQAAAIRKGKFPLNVATVGSTFKSPPQGPHPGRLIEEVGLKGHRIGGAEISTVHANWIINLGTATARDVKELMTLMQEKVLKSLGIEMEPEVLMV</sequence>
<accession>A0A934IUX4</accession>
<feature type="domain" description="FAD-binding PCMH-type" evidence="17">
    <location>
        <begin position="22"/>
        <end position="188"/>
    </location>
</feature>
<evidence type="ECO:0000256" key="6">
    <source>
        <dbReference type="ARBA" id="ARBA00022618"/>
    </source>
</evidence>
<dbReference type="PANTHER" id="PTHR21071">
    <property type="entry name" value="UDP-N-ACETYLENOLPYRUVOYLGLUCOSAMINE REDUCTASE"/>
    <property type="match status" value="1"/>
</dbReference>
<dbReference type="SUPFAM" id="SSF56176">
    <property type="entry name" value="FAD-binding/transporter-associated domain-like"/>
    <property type="match status" value="1"/>
</dbReference>
<evidence type="ECO:0000256" key="8">
    <source>
        <dbReference type="ARBA" id="ARBA00022827"/>
    </source>
</evidence>
<dbReference type="NCBIfam" id="TIGR00179">
    <property type="entry name" value="murB"/>
    <property type="match status" value="1"/>
</dbReference>
<comment type="subcellular location">
    <subcellularLocation>
        <location evidence="3 16">Cytoplasm</location>
    </subcellularLocation>
</comment>
<evidence type="ECO:0000313" key="18">
    <source>
        <dbReference type="EMBL" id="MBJ6359792.1"/>
    </source>
</evidence>
<dbReference type="InterPro" id="IPR036635">
    <property type="entry name" value="MurB_C_sf"/>
</dbReference>
<evidence type="ECO:0000259" key="17">
    <source>
        <dbReference type="PROSITE" id="PS51387"/>
    </source>
</evidence>
<evidence type="ECO:0000256" key="14">
    <source>
        <dbReference type="ARBA" id="ARBA00023316"/>
    </source>
</evidence>
<evidence type="ECO:0000256" key="11">
    <source>
        <dbReference type="ARBA" id="ARBA00022984"/>
    </source>
</evidence>
<dbReference type="GO" id="GO:0009252">
    <property type="term" value="P:peptidoglycan biosynthetic process"/>
    <property type="evidence" value="ECO:0007669"/>
    <property type="project" value="UniProtKB-UniRule"/>
</dbReference>
<evidence type="ECO:0000256" key="16">
    <source>
        <dbReference type="HAMAP-Rule" id="MF_00037"/>
    </source>
</evidence>